<dbReference type="Gene3D" id="3.40.50.1100">
    <property type="match status" value="2"/>
</dbReference>
<keyword evidence="2" id="KW-0663">Pyridoxal phosphate</keyword>
<dbReference type="Pfam" id="PF00291">
    <property type="entry name" value="PALP"/>
    <property type="match status" value="1"/>
</dbReference>
<feature type="domain" description="Tryptophan synthase beta chain-like PALP" evidence="4">
    <location>
        <begin position="21"/>
        <end position="298"/>
    </location>
</feature>
<accession>A0ABW2HKU6</accession>
<dbReference type="PANTHER" id="PTHR48078:SF6">
    <property type="entry name" value="L-THREONINE DEHYDRATASE CATABOLIC TDCB"/>
    <property type="match status" value="1"/>
</dbReference>
<evidence type="ECO:0000259" key="4">
    <source>
        <dbReference type="Pfam" id="PF00291"/>
    </source>
</evidence>
<comment type="caution">
    <text evidence="5">The sequence shown here is derived from an EMBL/GenBank/DDBJ whole genome shotgun (WGS) entry which is preliminary data.</text>
</comment>
<sequence length="307" mass="31439">MIDIGDVRAAARRIGDRVRHTPVMRAGPGLWFKLEHTQHAGSFKTRGMVNQIVAAATRGVLPSAGIVAASGGNAGLAAAYAARELGVPAEVYVPSTAPTVKVNKLRKLGASVVQTGNEYAEAYAAAVEWAQASGAYFCHAYDDEDMVAGNGTLGLELLDQLPGGFDTVLVAVGGGGLIAGMIAALRPSDVSVVSVEPTTSAALHAALEAGGPVDVPVSGVAADSLGARRAGDIAFALARDAAIRSLLVDDKAIVDARRRLWDDYRLVVEHGTAAAYAALTSGAYMPAPGERVVVLLCGANTDPSDLA</sequence>
<keyword evidence="6" id="KW-1185">Reference proteome</keyword>
<evidence type="ECO:0000313" key="6">
    <source>
        <dbReference type="Proteomes" id="UP001596548"/>
    </source>
</evidence>
<dbReference type="InterPro" id="IPR001926">
    <property type="entry name" value="TrpB-like_PALP"/>
</dbReference>
<evidence type="ECO:0000256" key="1">
    <source>
        <dbReference type="ARBA" id="ARBA00001933"/>
    </source>
</evidence>
<evidence type="ECO:0000256" key="2">
    <source>
        <dbReference type="ARBA" id="ARBA00022898"/>
    </source>
</evidence>
<dbReference type="SUPFAM" id="SSF53686">
    <property type="entry name" value="Tryptophan synthase beta subunit-like PLP-dependent enzymes"/>
    <property type="match status" value="1"/>
</dbReference>
<dbReference type="RefSeq" id="WP_378964982.1">
    <property type="nucleotide sequence ID" value="NZ_JBHTBJ010000002.1"/>
</dbReference>
<name>A0ABW2HKU6_9ACTN</name>
<dbReference type="EMBL" id="JBHTBJ010000002">
    <property type="protein sequence ID" value="MFC7273456.1"/>
    <property type="molecule type" value="Genomic_DNA"/>
</dbReference>
<evidence type="ECO:0000313" key="5">
    <source>
        <dbReference type="EMBL" id="MFC7273456.1"/>
    </source>
</evidence>
<dbReference type="NCBIfam" id="NF006094">
    <property type="entry name" value="PRK08246.1"/>
    <property type="match status" value="1"/>
</dbReference>
<dbReference type="Proteomes" id="UP001596548">
    <property type="component" value="Unassembled WGS sequence"/>
</dbReference>
<keyword evidence="3" id="KW-0456">Lyase</keyword>
<dbReference type="InterPro" id="IPR036052">
    <property type="entry name" value="TrpB-like_PALP_sf"/>
</dbReference>
<dbReference type="InterPro" id="IPR050147">
    <property type="entry name" value="Ser/Thr_Dehydratase"/>
</dbReference>
<reference evidence="6" key="1">
    <citation type="journal article" date="2019" name="Int. J. Syst. Evol. Microbiol.">
        <title>The Global Catalogue of Microorganisms (GCM) 10K type strain sequencing project: providing services to taxonomists for standard genome sequencing and annotation.</title>
        <authorList>
            <consortium name="The Broad Institute Genomics Platform"/>
            <consortium name="The Broad Institute Genome Sequencing Center for Infectious Disease"/>
            <person name="Wu L."/>
            <person name="Ma J."/>
        </authorList>
    </citation>
    <scope>NUCLEOTIDE SEQUENCE [LARGE SCALE GENOMIC DNA]</scope>
    <source>
        <strain evidence="6">XZYJT-10</strain>
    </source>
</reference>
<gene>
    <name evidence="5" type="ORF">ACFQS1_05635</name>
</gene>
<dbReference type="PANTHER" id="PTHR48078">
    <property type="entry name" value="THREONINE DEHYDRATASE, MITOCHONDRIAL-RELATED"/>
    <property type="match status" value="1"/>
</dbReference>
<protein>
    <submittedName>
        <fullName evidence="5">Threonine/serine dehydratase</fullName>
    </submittedName>
</protein>
<organism evidence="5 6">
    <name type="scientific">Paractinoplanes rhizophilus</name>
    <dbReference type="NCBI Taxonomy" id="1416877"/>
    <lineage>
        <taxon>Bacteria</taxon>
        <taxon>Bacillati</taxon>
        <taxon>Actinomycetota</taxon>
        <taxon>Actinomycetes</taxon>
        <taxon>Micromonosporales</taxon>
        <taxon>Micromonosporaceae</taxon>
        <taxon>Paractinoplanes</taxon>
    </lineage>
</organism>
<proteinExistence type="predicted"/>
<comment type="cofactor">
    <cofactor evidence="1">
        <name>pyridoxal 5'-phosphate</name>
        <dbReference type="ChEBI" id="CHEBI:597326"/>
    </cofactor>
</comment>
<evidence type="ECO:0000256" key="3">
    <source>
        <dbReference type="ARBA" id="ARBA00023239"/>
    </source>
</evidence>